<accession>A0AAN7EPT8</accession>
<evidence type="ECO:0008006" key="3">
    <source>
        <dbReference type="Google" id="ProtNLM"/>
    </source>
</evidence>
<organism evidence="1 2">
    <name type="scientific">Quercus rubra</name>
    <name type="common">Northern red oak</name>
    <name type="synonym">Quercus borealis</name>
    <dbReference type="NCBI Taxonomy" id="3512"/>
    <lineage>
        <taxon>Eukaryota</taxon>
        <taxon>Viridiplantae</taxon>
        <taxon>Streptophyta</taxon>
        <taxon>Embryophyta</taxon>
        <taxon>Tracheophyta</taxon>
        <taxon>Spermatophyta</taxon>
        <taxon>Magnoliopsida</taxon>
        <taxon>eudicotyledons</taxon>
        <taxon>Gunneridae</taxon>
        <taxon>Pentapetalae</taxon>
        <taxon>rosids</taxon>
        <taxon>fabids</taxon>
        <taxon>Fagales</taxon>
        <taxon>Fagaceae</taxon>
        <taxon>Quercus</taxon>
    </lineage>
</organism>
<evidence type="ECO:0000313" key="2">
    <source>
        <dbReference type="Proteomes" id="UP001324115"/>
    </source>
</evidence>
<proteinExistence type="predicted"/>
<name>A0AAN7EPT8_QUERU</name>
<keyword evidence="2" id="KW-1185">Reference proteome</keyword>
<dbReference type="PANTHER" id="PTHR33116:SF86">
    <property type="entry name" value="REVERSE TRANSCRIPTASE DOMAIN-CONTAINING PROTEIN"/>
    <property type="match status" value="1"/>
</dbReference>
<gene>
    <name evidence="1" type="ORF">RGQ29_027678</name>
</gene>
<comment type="caution">
    <text evidence="1">The sequence shown here is derived from an EMBL/GenBank/DDBJ whole genome shotgun (WGS) entry which is preliminary data.</text>
</comment>
<evidence type="ECO:0000313" key="1">
    <source>
        <dbReference type="EMBL" id="KAK4577257.1"/>
    </source>
</evidence>
<dbReference type="EMBL" id="JAXUIC010000008">
    <property type="protein sequence ID" value="KAK4577257.1"/>
    <property type="molecule type" value="Genomic_DNA"/>
</dbReference>
<dbReference type="PANTHER" id="PTHR33116">
    <property type="entry name" value="REVERSE TRANSCRIPTASE ZINC-BINDING DOMAIN-CONTAINING PROTEIN-RELATED-RELATED"/>
    <property type="match status" value="1"/>
</dbReference>
<sequence length="146" mass="16480">MNQAKSIVFFSKKFSNQQRTTLANNLNLKQPGQKANYLGLPLKSGISESIAFEDVIIKAKSKLQRWKSKTLSNAGKTTFRYVASAIPSYIMSFVLPKKTFSKLDAMFRDFWWGSSSSSTKLCYLRAWDGICLPKSVRGIGLCRIHD</sequence>
<protein>
    <recommendedName>
        <fullName evidence="3">Reverse transcriptase</fullName>
    </recommendedName>
</protein>
<reference evidence="1 2" key="1">
    <citation type="journal article" date="2023" name="G3 (Bethesda)">
        <title>A haplotype-resolved chromosome-scale genome for Quercus rubra L. provides insights into the genetics of adaptive traits for red oak species.</title>
        <authorList>
            <person name="Kapoor B."/>
            <person name="Jenkins J."/>
            <person name="Schmutz J."/>
            <person name="Zhebentyayeva T."/>
            <person name="Kuelheim C."/>
            <person name="Coggeshall M."/>
            <person name="Heim C."/>
            <person name="Lasky J.R."/>
            <person name="Leites L."/>
            <person name="Islam-Faridi N."/>
            <person name="Romero-Severson J."/>
            <person name="DeLeo V.L."/>
            <person name="Lucas S.M."/>
            <person name="Lazic D."/>
            <person name="Gailing O."/>
            <person name="Carlson J."/>
            <person name="Staton M."/>
        </authorList>
    </citation>
    <scope>NUCLEOTIDE SEQUENCE [LARGE SCALE GENOMIC DNA]</scope>
    <source>
        <strain evidence="1">Pseudo-F2</strain>
    </source>
</reference>
<dbReference type="AlphaFoldDB" id="A0AAN7EPT8"/>
<dbReference type="Proteomes" id="UP001324115">
    <property type="component" value="Unassembled WGS sequence"/>
</dbReference>